<dbReference type="Proteomes" id="UP000255697">
    <property type="component" value="Segment"/>
</dbReference>
<evidence type="ECO:0000313" key="1">
    <source>
        <dbReference type="EMBL" id="AXF40816.1"/>
    </source>
</evidence>
<protein>
    <submittedName>
        <fullName evidence="1">RIIB protector from prophage-induced early lysis</fullName>
    </submittedName>
</protein>
<dbReference type="EMBL" id="MH460829">
    <property type="protein sequence ID" value="AXF40816.1"/>
    <property type="molecule type" value="Genomic_DNA"/>
</dbReference>
<evidence type="ECO:0000313" key="2">
    <source>
        <dbReference type="Proteomes" id="UP000255697"/>
    </source>
</evidence>
<dbReference type="RefSeq" id="YP_009881017.1">
    <property type="nucleotide sequence ID" value="NC_049438.1"/>
</dbReference>
<dbReference type="GeneID" id="55810278"/>
<keyword evidence="2" id="KW-1185">Reference proteome</keyword>
<dbReference type="KEGG" id="vg:55810278"/>
<sequence>MAKLVKHEIAGLLLIGRASGVKQKTIASALNCSVDTVRRIQNKYADQLELFVKVHGTVGEELYELADKTKILYAKGTVCAYEFIVTGDPKDGVIYANDLYSEKLEEGEMMNDENFENWAFYDTDIGVMKRIRVGKIVIRIEPEYHRKEDIKDIATVDSSLPEVRFEDDKNFALVDNPAYEPNGPFDATHVPEEEDSKDKYVEATWTASAKFISIVKGRKTYNADSSHDNFQEALQMLIDGDVETAIDLINTESAVTKYVKGNIEIKDGQLFYKGFEVRSGLTTRIINSMQAGEDFEFYLPFLENLMLNPSERAVTRLFDFLQANDIEITDDGYFIAWKKVSSDFKDLYTGTIDNSPGKIVEMPRNMVNENDHETCSNGLHVCSKSYLDHYATSYDCKVMKVKVHPRDVVSIPVDYNNAKMRTCKYEVLGEAN</sequence>
<proteinExistence type="predicted"/>
<organism evidence="1 2">
    <name type="scientific">Acinetobacter phage vB_ApiM_fHyAci03</name>
    <dbReference type="NCBI Taxonomy" id="2269366"/>
    <lineage>
        <taxon>Viruses</taxon>
        <taxon>Duplodnaviria</taxon>
        <taxon>Heunggongvirae</taxon>
        <taxon>Uroviricota</taxon>
        <taxon>Caudoviricetes</taxon>
        <taxon>Pantevenvirales</taxon>
        <taxon>Straboviridae</taxon>
        <taxon>Twarogvirinae</taxon>
        <taxon>Lazarusvirus</taxon>
        <taxon>Lazarusvirus fhyacithree</taxon>
    </lineage>
</organism>
<gene>
    <name evidence="1" type="primary">rIIB</name>
    <name evidence="1" type="ORF">Ac3_255</name>
</gene>
<reference evidence="2" key="1">
    <citation type="submission" date="2018-06" db="EMBL/GenBank/DDBJ databases">
        <title>Whole genome analysis of phage vB_ApiM_fHyAci03 infecting Acinetobacter pittii.</title>
        <authorList>
            <person name="Kiljunen S."/>
            <person name="Wicklund A."/>
            <person name="Skurnik M."/>
        </authorList>
    </citation>
    <scope>NUCLEOTIDE SEQUENCE [LARGE SCALE GENOMIC DNA]</scope>
</reference>
<name>A0A345AV83_9CAUD</name>
<accession>A0A345AV83</accession>